<evidence type="ECO:0000256" key="2">
    <source>
        <dbReference type="ARBA" id="ARBA00022857"/>
    </source>
</evidence>
<dbReference type="Pfam" id="PF05368">
    <property type="entry name" value="NmrA"/>
    <property type="match status" value="1"/>
</dbReference>
<dbReference type="PANTHER" id="PTHR42748">
    <property type="entry name" value="NITROGEN METABOLITE REPRESSION PROTEIN NMRA FAMILY MEMBER"/>
    <property type="match status" value="1"/>
</dbReference>
<dbReference type="InterPro" id="IPR036291">
    <property type="entry name" value="NAD(P)-bd_dom_sf"/>
</dbReference>
<comment type="similarity">
    <text evidence="1">Belongs to the NmrA-type oxidoreductase family.</text>
</comment>
<feature type="domain" description="NmrA-like" evidence="3">
    <location>
        <begin position="4"/>
        <end position="309"/>
    </location>
</feature>
<sequence length="321" mass="35567">MSNKNIITVFGATGVQGGSVADIFLHDPKLTSNWTVRAVTRDITKESAKQLQQKGADVIAADLNDKSTLIKAMEGATAVFAVTNYWEKCDMKLEIQQGKNLVDAAQESGVHHFIWSSLLNITKLTNGKLPNVYHFDSKALVEDYAREVALPATFFLAGCYMSNMPGGSFRRDPQADNAWTFSLPVSADAVLPVFDAAADTGKFIKAAVLNRDKVLGKRLLGATAYLTNTQIVEGFKKVFPEAGKTASYKQLPDDQFLEYWTKYQGVPDYVAQEVLENMHLFENYGYYGGESLDQTHALLEDKLTTWEEHAATTSKWGEELK</sequence>
<proteinExistence type="inferred from homology"/>
<dbReference type="GO" id="GO:0005634">
    <property type="term" value="C:nucleus"/>
    <property type="evidence" value="ECO:0007669"/>
    <property type="project" value="TreeGrafter"/>
</dbReference>
<protein>
    <submittedName>
        <fullName evidence="4">NmrA-like family-domain-containing protein</fullName>
    </submittedName>
</protein>
<dbReference type="InterPro" id="IPR008030">
    <property type="entry name" value="NmrA-like"/>
</dbReference>
<evidence type="ECO:0000313" key="5">
    <source>
        <dbReference type="Proteomes" id="UP001303160"/>
    </source>
</evidence>
<organism evidence="4 5">
    <name type="scientific">Triangularia verruculosa</name>
    <dbReference type="NCBI Taxonomy" id="2587418"/>
    <lineage>
        <taxon>Eukaryota</taxon>
        <taxon>Fungi</taxon>
        <taxon>Dikarya</taxon>
        <taxon>Ascomycota</taxon>
        <taxon>Pezizomycotina</taxon>
        <taxon>Sordariomycetes</taxon>
        <taxon>Sordariomycetidae</taxon>
        <taxon>Sordariales</taxon>
        <taxon>Podosporaceae</taxon>
        <taxon>Triangularia</taxon>
    </lineage>
</organism>
<evidence type="ECO:0000259" key="3">
    <source>
        <dbReference type="Pfam" id="PF05368"/>
    </source>
</evidence>
<keyword evidence="2" id="KW-0521">NADP</keyword>
<dbReference type="InterPro" id="IPR051164">
    <property type="entry name" value="NmrA-like_oxidored"/>
</dbReference>
<keyword evidence="5" id="KW-1185">Reference proteome</keyword>
<comment type="caution">
    <text evidence="4">The sequence shown here is derived from an EMBL/GenBank/DDBJ whole genome shotgun (WGS) entry which is preliminary data.</text>
</comment>
<accession>A0AAN6X961</accession>
<evidence type="ECO:0000256" key="1">
    <source>
        <dbReference type="ARBA" id="ARBA00006328"/>
    </source>
</evidence>
<dbReference type="Gene3D" id="3.90.25.10">
    <property type="entry name" value="UDP-galactose 4-epimerase, domain 1"/>
    <property type="match status" value="1"/>
</dbReference>
<reference evidence="4" key="2">
    <citation type="submission" date="2023-05" db="EMBL/GenBank/DDBJ databases">
        <authorList>
            <consortium name="Lawrence Berkeley National Laboratory"/>
            <person name="Steindorff A."/>
            <person name="Hensen N."/>
            <person name="Bonometti L."/>
            <person name="Westerberg I."/>
            <person name="Brannstrom I.O."/>
            <person name="Guillou S."/>
            <person name="Cros-Aarteil S."/>
            <person name="Calhoun S."/>
            <person name="Haridas S."/>
            <person name="Kuo A."/>
            <person name="Mondo S."/>
            <person name="Pangilinan J."/>
            <person name="Riley R."/>
            <person name="Labutti K."/>
            <person name="Andreopoulos B."/>
            <person name="Lipzen A."/>
            <person name="Chen C."/>
            <person name="Yanf M."/>
            <person name="Daum C."/>
            <person name="Ng V."/>
            <person name="Clum A."/>
            <person name="Ohm R."/>
            <person name="Martin F."/>
            <person name="Silar P."/>
            <person name="Natvig D."/>
            <person name="Lalanne C."/>
            <person name="Gautier V."/>
            <person name="Ament-Velasquez S.L."/>
            <person name="Kruys A."/>
            <person name="Hutchinson M.I."/>
            <person name="Powell A.J."/>
            <person name="Barry K."/>
            <person name="Miller A.N."/>
            <person name="Grigoriev I.V."/>
            <person name="Debuchy R."/>
            <person name="Gladieux P."/>
            <person name="Thoren M.H."/>
            <person name="Johannesson H."/>
        </authorList>
    </citation>
    <scope>NUCLEOTIDE SEQUENCE</scope>
    <source>
        <strain evidence="4">CBS 315.58</strain>
    </source>
</reference>
<evidence type="ECO:0000313" key="4">
    <source>
        <dbReference type="EMBL" id="KAK4196428.1"/>
    </source>
</evidence>
<dbReference type="PANTHER" id="PTHR42748:SF31">
    <property type="entry name" value="NMRA-LIKE DOMAIN-CONTAINING PROTEIN-RELATED"/>
    <property type="match status" value="1"/>
</dbReference>
<dbReference type="SUPFAM" id="SSF51735">
    <property type="entry name" value="NAD(P)-binding Rossmann-fold domains"/>
    <property type="match status" value="1"/>
</dbReference>
<dbReference type="CDD" id="cd05251">
    <property type="entry name" value="NmrA_like_SDR_a"/>
    <property type="match status" value="1"/>
</dbReference>
<dbReference type="Proteomes" id="UP001303160">
    <property type="component" value="Unassembled WGS sequence"/>
</dbReference>
<dbReference type="Gene3D" id="3.40.50.720">
    <property type="entry name" value="NAD(P)-binding Rossmann-like Domain"/>
    <property type="match status" value="1"/>
</dbReference>
<dbReference type="EMBL" id="MU863985">
    <property type="protein sequence ID" value="KAK4196428.1"/>
    <property type="molecule type" value="Genomic_DNA"/>
</dbReference>
<name>A0AAN6X961_9PEZI</name>
<dbReference type="AlphaFoldDB" id="A0AAN6X961"/>
<gene>
    <name evidence="4" type="ORF">QBC40DRAFT_183455</name>
</gene>
<reference evidence="4" key="1">
    <citation type="journal article" date="2023" name="Mol. Phylogenet. Evol.">
        <title>Genome-scale phylogeny and comparative genomics of the fungal order Sordariales.</title>
        <authorList>
            <person name="Hensen N."/>
            <person name="Bonometti L."/>
            <person name="Westerberg I."/>
            <person name="Brannstrom I.O."/>
            <person name="Guillou S."/>
            <person name="Cros-Aarteil S."/>
            <person name="Calhoun S."/>
            <person name="Haridas S."/>
            <person name="Kuo A."/>
            <person name="Mondo S."/>
            <person name="Pangilinan J."/>
            <person name="Riley R."/>
            <person name="LaButti K."/>
            <person name="Andreopoulos B."/>
            <person name="Lipzen A."/>
            <person name="Chen C."/>
            <person name="Yan M."/>
            <person name="Daum C."/>
            <person name="Ng V."/>
            <person name="Clum A."/>
            <person name="Steindorff A."/>
            <person name="Ohm R.A."/>
            <person name="Martin F."/>
            <person name="Silar P."/>
            <person name="Natvig D.O."/>
            <person name="Lalanne C."/>
            <person name="Gautier V."/>
            <person name="Ament-Velasquez S.L."/>
            <person name="Kruys A."/>
            <person name="Hutchinson M.I."/>
            <person name="Powell A.J."/>
            <person name="Barry K."/>
            <person name="Miller A.N."/>
            <person name="Grigoriev I.V."/>
            <person name="Debuchy R."/>
            <person name="Gladieux P."/>
            <person name="Hiltunen Thoren M."/>
            <person name="Johannesson H."/>
        </authorList>
    </citation>
    <scope>NUCLEOTIDE SEQUENCE</scope>
    <source>
        <strain evidence="4">CBS 315.58</strain>
    </source>
</reference>